<feature type="coiled-coil region" evidence="3">
    <location>
        <begin position="368"/>
        <end position="426"/>
    </location>
</feature>
<dbReference type="InterPro" id="IPR011006">
    <property type="entry name" value="CheY-like_superfamily"/>
</dbReference>
<dbReference type="PANTHER" id="PTHR44591">
    <property type="entry name" value="STRESS RESPONSE REGULATOR PROTEIN 1"/>
    <property type="match status" value="1"/>
</dbReference>
<feature type="compositionally biased region" description="Low complexity" evidence="4">
    <location>
        <begin position="446"/>
        <end position="459"/>
    </location>
</feature>
<evidence type="ECO:0000313" key="8">
    <source>
        <dbReference type="Proteomes" id="UP000199256"/>
    </source>
</evidence>
<evidence type="ECO:0000259" key="6">
    <source>
        <dbReference type="PROSITE" id="PS50110"/>
    </source>
</evidence>
<keyword evidence="5" id="KW-0472">Membrane</keyword>
<feature type="compositionally biased region" description="Polar residues" evidence="4">
    <location>
        <begin position="474"/>
        <end position="483"/>
    </location>
</feature>
<accession>A0A1H7IK05</accession>
<dbReference type="Gene3D" id="1.10.287.1490">
    <property type="match status" value="1"/>
</dbReference>
<evidence type="ECO:0000256" key="5">
    <source>
        <dbReference type="SAM" id="Phobius"/>
    </source>
</evidence>
<dbReference type="PANTHER" id="PTHR44591:SF3">
    <property type="entry name" value="RESPONSE REGULATORY DOMAIN-CONTAINING PROTEIN"/>
    <property type="match status" value="1"/>
</dbReference>
<name>A0A1H7IK05_9GAMM</name>
<evidence type="ECO:0000256" key="2">
    <source>
        <dbReference type="PROSITE-ProRule" id="PRU00169"/>
    </source>
</evidence>
<keyword evidence="5" id="KW-1133">Transmembrane helix</keyword>
<dbReference type="Gene3D" id="3.40.50.2300">
    <property type="match status" value="1"/>
</dbReference>
<dbReference type="RefSeq" id="WP_177169846.1">
    <property type="nucleotide sequence ID" value="NZ_FOAA01000003.1"/>
</dbReference>
<evidence type="ECO:0000313" key="7">
    <source>
        <dbReference type="EMBL" id="SEK62057.1"/>
    </source>
</evidence>
<dbReference type="Proteomes" id="UP000199256">
    <property type="component" value="Unassembled WGS sequence"/>
</dbReference>
<evidence type="ECO:0000256" key="1">
    <source>
        <dbReference type="ARBA" id="ARBA00022553"/>
    </source>
</evidence>
<dbReference type="InterPro" id="IPR050595">
    <property type="entry name" value="Bact_response_regulator"/>
</dbReference>
<gene>
    <name evidence="7" type="ORF">SAMN05444515_103155</name>
</gene>
<dbReference type="SUPFAM" id="SSF52172">
    <property type="entry name" value="CheY-like"/>
    <property type="match status" value="1"/>
</dbReference>
<feature type="region of interest" description="Disordered" evidence="4">
    <location>
        <begin position="237"/>
        <end position="266"/>
    </location>
</feature>
<organism evidence="7 8">
    <name type="scientific">Ectothiorhodospira marina</name>
    <dbReference type="NCBI Taxonomy" id="1396821"/>
    <lineage>
        <taxon>Bacteria</taxon>
        <taxon>Pseudomonadati</taxon>
        <taxon>Pseudomonadota</taxon>
        <taxon>Gammaproteobacteria</taxon>
        <taxon>Chromatiales</taxon>
        <taxon>Ectothiorhodospiraceae</taxon>
        <taxon>Ectothiorhodospira</taxon>
    </lineage>
</organism>
<keyword evidence="1 2" id="KW-0597">Phosphoprotein</keyword>
<keyword evidence="3" id="KW-0175">Coiled coil</keyword>
<feature type="region of interest" description="Disordered" evidence="4">
    <location>
        <begin position="441"/>
        <end position="492"/>
    </location>
</feature>
<keyword evidence="8" id="KW-1185">Reference proteome</keyword>
<evidence type="ECO:0000256" key="4">
    <source>
        <dbReference type="SAM" id="MobiDB-lite"/>
    </source>
</evidence>
<sequence>MTSPTDTTGPQDDAPLILVVDDSRVMRQALNKILRRRYQVVDAPDGMEAWTLLEQNPGIACVFTDLSMPQLDGYGLLQRIRDSDDTRLKALPVVIVTGNEDDEGTRRKAAERGANDVVMKPFRADNVLETTEQLLAGDAAAPLTPPAEPTTQPVPEPHPDTAALANAQTEIKNLREQLEHAQTQARAAVKERERLQGDMRQLRTELMLRQQTSDEREAKDRIAALEAELAQGREALEEAERTHGQLRTRLREQQEEASRAQERVEGLQGELREASAQLLERDAQVREAATAREQAQEELHALRQELEQLRQEPAEGDADEVRRLKAELESARERTGAAERALASSNGEAPAEPQGNLQARAEAAELARLQVEDELVQAISRVERLEQERETSQGEVRTLRGELNLLEKKQQELQRQEAEKRRHLEAQLSEALDTLERSVPRGDENAAPQQPAKPAAGPADQVSLDGVDRPTSPERPSSQSARDTSVHRWEENQQRRRFQRNLALAGVGVVALALLAFFLGGALL</sequence>
<dbReference type="GO" id="GO:0000160">
    <property type="term" value="P:phosphorelay signal transduction system"/>
    <property type="evidence" value="ECO:0007669"/>
    <property type="project" value="InterPro"/>
</dbReference>
<dbReference type="Pfam" id="PF00072">
    <property type="entry name" value="Response_reg"/>
    <property type="match status" value="1"/>
</dbReference>
<evidence type="ECO:0000256" key="3">
    <source>
        <dbReference type="SAM" id="Coils"/>
    </source>
</evidence>
<dbReference type="PROSITE" id="PS50110">
    <property type="entry name" value="RESPONSE_REGULATORY"/>
    <property type="match status" value="1"/>
</dbReference>
<dbReference type="STRING" id="1396821.SAMN05444515_103155"/>
<proteinExistence type="predicted"/>
<dbReference type="CDD" id="cd00156">
    <property type="entry name" value="REC"/>
    <property type="match status" value="1"/>
</dbReference>
<feature type="domain" description="Response regulatory" evidence="6">
    <location>
        <begin position="16"/>
        <end position="135"/>
    </location>
</feature>
<feature type="transmembrane region" description="Helical" evidence="5">
    <location>
        <begin position="502"/>
        <end position="523"/>
    </location>
</feature>
<keyword evidence="5" id="KW-0812">Transmembrane</keyword>
<feature type="region of interest" description="Disordered" evidence="4">
    <location>
        <begin position="329"/>
        <end position="356"/>
    </location>
</feature>
<reference evidence="8" key="1">
    <citation type="submission" date="2016-10" db="EMBL/GenBank/DDBJ databases">
        <authorList>
            <person name="Varghese N."/>
            <person name="Submissions S."/>
        </authorList>
    </citation>
    <scope>NUCLEOTIDE SEQUENCE [LARGE SCALE GENOMIC DNA]</scope>
    <source>
        <strain evidence="8">DSM 241</strain>
    </source>
</reference>
<dbReference type="EMBL" id="FOAA01000003">
    <property type="protein sequence ID" value="SEK62057.1"/>
    <property type="molecule type" value="Genomic_DNA"/>
</dbReference>
<protein>
    <submittedName>
        <fullName evidence="7">Response regulator receiver domain-containing protein</fullName>
    </submittedName>
</protein>
<dbReference type="SMART" id="SM00448">
    <property type="entry name" value="REC"/>
    <property type="match status" value="1"/>
</dbReference>
<dbReference type="AlphaFoldDB" id="A0A1H7IK05"/>
<feature type="modified residue" description="4-aspartylphosphate" evidence="2">
    <location>
        <position position="65"/>
    </location>
</feature>
<dbReference type="InterPro" id="IPR001789">
    <property type="entry name" value="Sig_transdc_resp-reg_receiver"/>
</dbReference>